<name>A0A481Z2B8_9VIRU</name>
<reference evidence="1" key="1">
    <citation type="journal article" date="2019" name="MBio">
        <title>Virus Genomes from Deep Sea Sediments Expand the Ocean Megavirome and Support Independent Origins of Viral Gigantism.</title>
        <authorList>
            <person name="Backstrom D."/>
            <person name="Yutin N."/>
            <person name="Jorgensen S.L."/>
            <person name="Dharamshi J."/>
            <person name="Homa F."/>
            <person name="Zaremba-Niedwiedzka K."/>
            <person name="Spang A."/>
            <person name="Wolf Y.I."/>
            <person name="Koonin E.V."/>
            <person name="Ettema T.J."/>
        </authorList>
    </citation>
    <scope>NUCLEOTIDE SEQUENCE</scope>
</reference>
<proteinExistence type="predicted"/>
<protein>
    <submittedName>
        <fullName evidence="1">Uncharacterized protein</fullName>
    </submittedName>
</protein>
<evidence type="ECO:0000313" key="1">
    <source>
        <dbReference type="EMBL" id="QBK89584.1"/>
    </source>
</evidence>
<accession>A0A481Z2B8</accession>
<gene>
    <name evidence="1" type="ORF">LCPAC001_00940</name>
</gene>
<sequence length="236" mass="27663">MSGYILLNTYHKTFVLGVYDSLEDAQKDYFEFLSYNPKFDIWLKNNELRFREELETDTYHGDFKNVFLNDELIDVCEDFGFIFDVCDLGMFDPDNFSDWIELNNLFEVAINSSTKFNINIDLKKLALKYPDILMDMSPPKHIFSSIEDKIISSLELKRNVKVNRIKSLPENYKCIFGEAIGYQIEWEKSISDTTLDGFNSIDEDFLVETYKGFKNGIYTRKSKELLLGKDIMVILE</sequence>
<organism evidence="1">
    <name type="scientific">Pithovirus LCPAC001</name>
    <dbReference type="NCBI Taxonomy" id="2506585"/>
    <lineage>
        <taxon>Viruses</taxon>
        <taxon>Pithoviruses</taxon>
    </lineage>
</organism>
<dbReference type="EMBL" id="MK500429">
    <property type="protein sequence ID" value="QBK89584.1"/>
    <property type="molecule type" value="Genomic_DNA"/>
</dbReference>